<dbReference type="GeneID" id="43635510"/>
<organism evidence="1 2">
    <name type="scientific">Aspergillus pseudotamarii</name>
    <dbReference type="NCBI Taxonomy" id="132259"/>
    <lineage>
        <taxon>Eukaryota</taxon>
        <taxon>Fungi</taxon>
        <taxon>Dikarya</taxon>
        <taxon>Ascomycota</taxon>
        <taxon>Pezizomycotina</taxon>
        <taxon>Eurotiomycetes</taxon>
        <taxon>Eurotiomycetidae</taxon>
        <taxon>Eurotiales</taxon>
        <taxon>Aspergillaceae</taxon>
        <taxon>Aspergillus</taxon>
        <taxon>Aspergillus subgen. Circumdati</taxon>
    </lineage>
</organism>
<dbReference type="EMBL" id="ML743590">
    <property type="protein sequence ID" value="KAE8135738.1"/>
    <property type="molecule type" value="Genomic_DNA"/>
</dbReference>
<sequence>MELKVCIEKQVSDSNKSWLTIYMGVSVYRKNHGRANLKANKSTKHPLCNIKTSYHPATLCVCTITCMWCIR</sequence>
<evidence type="ECO:0000313" key="2">
    <source>
        <dbReference type="Proteomes" id="UP000325672"/>
    </source>
</evidence>
<dbReference type="RefSeq" id="XP_031911801.1">
    <property type="nucleotide sequence ID" value="XM_032051300.1"/>
</dbReference>
<keyword evidence="2" id="KW-1185">Reference proteome</keyword>
<dbReference type="Proteomes" id="UP000325672">
    <property type="component" value="Unassembled WGS sequence"/>
</dbReference>
<protein>
    <submittedName>
        <fullName evidence="1">Uncharacterized protein</fullName>
    </submittedName>
</protein>
<accession>A0A5N6SM01</accession>
<evidence type="ECO:0000313" key="1">
    <source>
        <dbReference type="EMBL" id="KAE8135738.1"/>
    </source>
</evidence>
<dbReference type="AlphaFoldDB" id="A0A5N6SM01"/>
<gene>
    <name evidence="1" type="ORF">BDV38DRAFT_131398</name>
</gene>
<reference evidence="1 2" key="1">
    <citation type="submission" date="2019-04" db="EMBL/GenBank/DDBJ databases">
        <title>Friends and foes A comparative genomics study of 23 Aspergillus species from section Flavi.</title>
        <authorList>
            <consortium name="DOE Joint Genome Institute"/>
            <person name="Kjaerbolling I."/>
            <person name="Vesth T."/>
            <person name="Frisvad J.C."/>
            <person name="Nybo J.L."/>
            <person name="Theobald S."/>
            <person name="Kildgaard S."/>
            <person name="Isbrandt T."/>
            <person name="Kuo A."/>
            <person name="Sato A."/>
            <person name="Lyhne E.K."/>
            <person name="Kogle M.E."/>
            <person name="Wiebenga A."/>
            <person name="Kun R.S."/>
            <person name="Lubbers R.J."/>
            <person name="Makela M.R."/>
            <person name="Barry K."/>
            <person name="Chovatia M."/>
            <person name="Clum A."/>
            <person name="Daum C."/>
            <person name="Haridas S."/>
            <person name="He G."/>
            <person name="LaButti K."/>
            <person name="Lipzen A."/>
            <person name="Mondo S."/>
            <person name="Riley R."/>
            <person name="Salamov A."/>
            <person name="Simmons B.A."/>
            <person name="Magnuson J.K."/>
            <person name="Henrissat B."/>
            <person name="Mortensen U.H."/>
            <person name="Larsen T.O."/>
            <person name="Devries R.P."/>
            <person name="Grigoriev I.V."/>
            <person name="Machida M."/>
            <person name="Baker S.E."/>
            <person name="Andersen M.R."/>
        </authorList>
    </citation>
    <scope>NUCLEOTIDE SEQUENCE [LARGE SCALE GENOMIC DNA]</scope>
    <source>
        <strain evidence="1 2">CBS 117625</strain>
    </source>
</reference>
<name>A0A5N6SM01_ASPPS</name>
<proteinExistence type="predicted"/>